<reference evidence="8" key="1">
    <citation type="journal article" date="2019" name="Int. J. Syst. Evol. Microbiol.">
        <title>The Global Catalogue of Microorganisms (GCM) 10K type strain sequencing project: providing services to taxonomists for standard genome sequencing and annotation.</title>
        <authorList>
            <consortium name="The Broad Institute Genomics Platform"/>
            <consortium name="The Broad Institute Genome Sequencing Center for Infectious Disease"/>
            <person name="Wu L."/>
            <person name="Ma J."/>
        </authorList>
    </citation>
    <scope>NUCLEOTIDE SEQUENCE [LARGE SCALE GENOMIC DNA]</scope>
    <source>
        <strain evidence="8">JCM 17137</strain>
    </source>
</reference>
<gene>
    <name evidence="7" type="ORF">GCM10022402_49870</name>
</gene>
<dbReference type="CDD" id="cd16914">
    <property type="entry name" value="EcfT"/>
    <property type="match status" value="1"/>
</dbReference>
<keyword evidence="2 6" id="KW-0812">Transmembrane</keyword>
<evidence type="ECO:0000313" key="8">
    <source>
        <dbReference type="Proteomes" id="UP001500908"/>
    </source>
</evidence>
<dbReference type="PANTHER" id="PTHR33514">
    <property type="entry name" value="PROTEIN ABCI12, CHLOROPLASTIC"/>
    <property type="match status" value="1"/>
</dbReference>
<feature type="transmembrane region" description="Helical" evidence="6">
    <location>
        <begin position="233"/>
        <end position="255"/>
    </location>
</feature>
<evidence type="ECO:0000256" key="6">
    <source>
        <dbReference type="SAM" id="Phobius"/>
    </source>
</evidence>
<accession>A0ABP7GQB1</accession>
<feature type="transmembrane region" description="Helical" evidence="6">
    <location>
        <begin position="102"/>
        <end position="123"/>
    </location>
</feature>
<evidence type="ECO:0000256" key="5">
    <source>
        <dbReference type="SAM" id="MobiDB-lite"/>
    </source>
</evidence>
<evidence type="ECO:0000256" key="3">
    <source>
        <dbReference type="ARBA" id="ARBA00022989"/>
    </source>
</evidence>
<dbReference type="EMBL" id="BAABDD010000055">
    <property type="protein sequence ID" value="GAA3766803.1"/>
    <property type="molecule type" value="Genomic_DNA"/>
</dbReference>
<dbReference type="RefSeq" id="WP_344977508.1">
    <property type="nucleotide sequence ID" value="NZ_BAABDD010000055.1"/>
</dbReference>
<keyword evidence="3 6" id="KW-1133">Transmembrane helix</keyword>
<keyword evidence="8" id="KW-1185">Reference proteome</keyword>
<feature type="transmembrane region" description="Helical" evidence="6">
    <location>
        <begin position="35"/>
        <end position="67"/>
    </location>
</feature>
<evidence type="ECO:0000256" key="2">
    <source>
        <dbReference type="ARBA" id="ARBA00022692"/>
    </source>
</evidence>
<dbReference type="InterPro" id="IPR003339">
    <property type="entry name" value="ABC/ECF_trnsptr_transmembrane"/>
</dbReference>
<keyword evidence="4 6" id="KW-0472">Membrane</keyword>
<name>A0ABP7GQB1_9ACTN</name>
<comment type="caution">
    <text evidence="7">The sequence shown here is derived from an EMBL/GenBank/DDBJ whole genome shotgun (WGS) entry which is preliminary data.</text>
</comment>
<evidence type="ECO:0000256" key="1">
    <source>
        <dbReference type="ARBA" id="ARBA00004141"/>
    </source>
</evidence>
<comment type="subcellular location">
    <subcellularLocation>
        <location evidence="1">Membrane</location>
        <topology evidence="1">Multi-pass membrane protein</topology>
    </subcellularLocation>
</comment>
<evidence type="ECO:0000256" key="4">
    <source>
        <dbReference type="ARBA" id="ARBA00023136"/>
    </source>
</evidence>
<dbReference type="Proteomes" id="UP001500908">
    <property type="component" value="Unassembled WGS sequence"/>
</dbReference>
<sequence>MTPPHAATGPEPDAQPEDTRGGGAWFARVNPAAKLIVALIAAAGLIPVIDVVTSGVVLAGGLCLLAVSGIERRLLLALAGPFVLMGCSIGLVNLVFGDEGAMAALGTALRIMAIALPGILAGATSDPTDLTDALVQRLKIPERPAVGVLAALRLVPLLAAQWRTLTLARRARGIEAGRNPFRAVTIFVGKTFALLVRSIRTGTLLAMAMDARAFAAGPRSHARLSRWRARDTWLIAASVVLVACAHALAIAVGTWQPLFM</sequence>
<feature type="region of interest" description="Disordered" evidence="5">
    <location>
        <begin position="1"/>
        <end position="21"/>
    </location>
</feature>
<protein>
    <submittedName>
        <fullName evidence="7">Energy-coupling factor transporter transmembrane component T</fullName>
    </submittedName>
</protein>
<feature type="transmembrane region" description="Helical" evidence="6">
    <location>
        <begin position="74"/>
        <end position="96"/>
    </location>
</feature>
<organism evidence="7 8">
    <name type="scientific">Salinactinospora qingdaonensis</name>
    <dbReference type="NCBI Taxonomy" id="702744"/>
    <lineage>
        <taxon>Bacteria</taxon>
        <taxon>Bacillati</taxon>
        <taxon>Actinomycetota</taxon>
        <taxon>Actinomycetes</taxon>
        <taxon>Streptosporangiales</taxon>
        <taxon>Nocardiopsidaceae</taxon>
        <taxon>Salinactinospora</taxon>
    </lineage>
</organism>
<evidence type="ECO:0000313" key="7">
    <source>
        <dbReference type="EMBL" id="GAA3766803.1"/>
    </source>
</evidence>
<proteinExistence type="predicted"/>
<dbReference type="Pfam" id="PF02361">
    <property type="entry name" value="CbiQ"/>
    <property type="match status" value="1"/>
</dbReference>
<dbReference type="PANTHER" id="PTHR33514:SF13">
    <property type="entry name" value="PROTEIN ABCI12, CHLOROPLASTIC"/>
    <property type="match status" value="1"/>
</dbReference>